<dbReference type="InterPro" id="IPR007247">
    <property type="entry name" value="Ureidogly_lyase"/>
</dbReference>
<reference evidence="5" key="1">
    <citation type="submission" date="2016-07" db="EMBL/GenBank/DDBJ databases">
        <title>Microvirga ossetica sp. nov. a new species of rhizobia isolated from root nodules of the legume species Vicia alpestris Steven originated from North Ossetia region in the Caucasus.</title>
        <authorList>
            <person name="Safronova V.I."/>
            <person name="Kuznetsova I.G."/>
            <person name="Sazanova A.L."/>
            <person name="Belimov A."/>
            <person name="Andronov E."/>
            <person name="Osledkin Y.S."/>
            <person name="Onishchuk O.P."/>
            <person name="Kurchak O.N."/>
            <person name="Shaposhnikov A.I."/>
            <person name="Willems A."/>
            <person name="Tikhonovich I.A."/>
        </authorList>
    </citation>
    <scope>NUCLEOTIDE SEQUENCE [LARGE SCALE GENOMIC DNA]</scope>
    <source>
        <strain evidence="5">V5/3M</strain>
        <plasmid evidence="5">unnamed1</plasmid>
    </source>
</reference>
<sequence length="172" mass="19072">MQTLSPKRLTPSVFSPFGEVLSFDPERSRLVNDGRALRFDTDTRFDHASRDGEPVLAVYRACGGPLPMRLVTFERHPLSSQTFVALSAERFLIVVAPEDRAGLPDLERAEAFVGHRGEGVNYARNLWHAPIAAIGADGDFLMFMWESGSPEDCIFHHLHEPLVVGSIQPSAE</sequence>
<accession>A0A1B2ERM4</accession>
<evidence type="ECO:0000313" key="5">
    <source>
        <dbReference type="EMBL" id="ANY82621.1"/>
    </source>
</evidence>
<dbReference type="InterPro" id="IPR024060">
    <property type="entry name" value="Ureidoglycolate_lyase_dom_sf"/>
</dbReference>
<dbReference type="PANTHER" id="PTHR21221:SF1">
    <property type="entry name" value="UREIDOGLYCOLATE LYASE"/>
    <property type="match status" value="1"/>
</dbReference>
<name>A0A1B2ERM4_9HYPH</name>
<dbReference type="AlphaFoldDB" id="A0A1B2ERM4"/>
<dbReference type="GO" id="GO:0000256">
    <property type="term" value="P:allantoin catabolic process"/>
    <property type="evidence" value="ECO:0007669"/>
    <property type="project" value="InterPro"/>
</dbReference>
<dbReference type="GO" id="GO:0004848">
    <property type="term" value="F:ureidoglycolate hydrolase activity"/>
    <property type="evidence" value="ECO:0007669"/>
    <property type="project" value="InterPro"/>
</dbReference>
<dbReference type="SUPFAM" id="SSF51182">
    <property type="entry name" value="RmlC-like cupins"/>
    <property type="match status" value="1"/>
</dbReference>
<proteinExistence type="predicted"/>
<keyword evidence="2" id="KW-0659">Purine metabolism</keyword>
<evidence type="ECO:0008006" key="6">
    <source>
        <dbReference type="Google" id="ProtNLM"/>
    </source>
</evidence>
<keyword evidence="5" id="KW-0614">Plasmid</keyword>
<gene>
    <name evidence="5" type="ORF">BB934_30595</name>
</gene>
<protein>
    <recommendedName>
        <fullName evidence="6">Ureidoglycolate hydrolase</fullName>
    </recommendedName>
</protein>
<organism evidence="5">
    <name type="scientific">Microvirga ossetica</name>
    <dbReference type="NCBI Taxonomy" id="1882682"/>
    <lineage>
        <taxon>Bacteria</taxon>
        <taxon>Pseudomonadati</taxon>
        <taxon>Pseudomonadota</taxon>
        <taxon>Alphaproteobacteria</taxon>
        <taxon>Hyphomicrobiales</taxon>
        <taxon>Methylobacteriaceae</taxon>
        <taxon>Microvirga</taxon>
    </lineage>
</organism>
<evidence type="ECO:0000256" key="3">
    <source>
        <dbReference type="ARBA" id="ARBA00023239"/>
    </source>
</evidence>
<evidence type="ECO:0000256" key="4">
    <source>
        <dbReference type="ARBA" id="ARBA00047684"/>
    </source>
</evidence>
<dbReference type="RefSeq" id="WP_099513726.1">
    <property type="nucleotide sequence ID" value="NZ_CP016617.1"/>
</dbReference>
<evidence type="ECO:0000256" key="2">
    <source>
        <dbReference type="ARBA" id="ARBA00022631"/>
    </source>
</evidence>
<dbReference type="EMBL" id="CP016617">
    <property type="protein sequence ID" value="ANY82621.1"/>
    <property type="molecule type" value="Genomic_DNA"/>
</dbReference>
<dbReference type="GO" id="GO:0050385">
    <property type="term" value="F:ureidoglycolate lyase activity"/>
    <property type="evidence" value="ECO:0007669"/>
    <property type="project" value="UniProtKB-EC"/>
</dbReference>
<dbReference type="InterPro" id="IPR011051">
    <property type="entry name" value="RmlC_Cupin_sf"/>
</dbReference>
<evidence type="ECO:0000256" key="1">
    <source>
        <dbReference type="ARBA" id="ARBA00011738"/>
    </source>
</evidence>
<dbReference type="OrthoDB" id="9804602at2"/>
<dbReference type="GO" id="GO:0006144">
    <property type="term" value="P:purine nucleobase metabolic process"/>
    <property type="evidence" value="ECO:0007669"/>
    <property type="project" value="UniProtKB-KW"/>
</dbReference>
<dbReference type="KEGG" id="moc:BB934_30595"/>
<comment type="catalytic activity">
    <reaction evidence="4">
        <text>(S)-ureidoglycolate = urea + glyoxylate</text>
        <dbReference type="Rhea" id="RHEA:11304"/>
        <dbReference type="ChEBI" id="CHEBI:16199"/>
        <dbReference type="ChEBI" id="CHEBI:36655"/>
        <dbReference type="ChEBI" id="CHEBI:57296"/>
        <dbReference type="EC" id="4.3.2.3"/>
    </reaction>
</comment>
<dbReference type="Pfam" id="PF04115">
    <property type="entry name" value="Ureidogly_lyase"/>
    <property type="match status" value="1"/>
</dbReference>
<dbReference type="Gene3D" id="2.60.120.480">
    <property type="entry name" value="Ureidoglycolate hydrolase"/>
    <property type="match status" value="1"/>
</dbReference>
<comment type="subunit">
    <text evidence="1">Homodimer.</text>
</comment>
<dbReference type="InterPro" id="IPR047233">
    <property type="entry name" value="UAH_cupin"/>
</dbReference>
<keyword evidence="3" id="KW-0456">Lyase</keyword>
<dbReference type="PANTHER" id="PTHR21221">
    <property type="entry name" value="UREIDOGLYCOLATE HYDROLASE"/>
    <property type="match status" value="1"/>
</dbReference>
<dbReference type="CDD" id="cd20298">
    <property type="entry name" value="cupin_UAH"/>
    <property type="match status" value="1"/>
</dbReference>
<geneLocation type="plasmid" evidence="5">
    <name>unnamed1</name>
</geneLocation>